<evidence type="ECO:0000313" key="2">
    <source>
        <dbReference type="EMBL" id="KAG5206630.1"/>
    </source>
</evidence>
<proteinExistence type="predicted"/>
<feature type="region of interest" description="Disordered" evidence="1">
    <location>
        <begin position="437"/>
        <end position="460"/>
    </location>
</feature>
<feature type="compositionally biased region" description="Polar residues" evidence="1">
    <location>
        <begin position="139"/>
        <end position="163"/>
    </location>
</feature>
<evidence type="ECO:0000256" key="1">
    <source>
        <dbReference type="SAM" id="MobiDB-lite"/>
    </source>
</evidence>
<sequence length="586" mass="65420">MAPNTKLASEEIAAVFPPEKLESLPLLVPLQSARSFLDKESRLTSPTCGSRTSKTTALTDKYTNSGNILLRHEQDVVHWKVIEIGPRLSNLEDLQSYFDGSKFGISKASPSLAKLKLTLLSENGFERFRPVVHMANPSPVVSTPKMLQSDPQLSRLSMPVSSEGTERRRHDPERENLGVFAGVFIFKMAHENIENYISEFIQRQNNRTTKIPKQYTYLSKNRHFLSRTKNLPDGSFTSPPTEMSLVISDMAKETTEGIKLQKRNYKQDFREEEISYNGRDHLPASLISCADEYVEKIDVGMTFRPCLEITDVVHFLKDTTIKIRFTVMLYRILDFISIPQGSIKVGVMVLKRQLSNMSTSPSKHKCQILTDTLLLFSEADLKSTDVRAQASVMMLHGLSCSAACGIFPDQGSNLCILHRQTGVGIMKVAVVTQGKCEKREEDGKGDAMETQKTDTDSIQKSTEAQTGNVNLHLYILNERRLVMVTKLCPVRSEPSLCSFPPYDTAIGPVSIHPTPRPAPPVPNRPLKQESARQGRCFVISFCLAKTFSGCVPDLNPMLILPYTVWNGASSQDKSEWVTVGPDASTK</sequence>
<reference evidence="2 3" key="1">
    <citation type="submission" date="2020-12" db="EMBL/GenBank/DDBJ databases">
        <title>De novo assembly of Tibetan sheep genome.</title>
        <authorList>
            <person name="Li X."/>
        </authorList>
    </citation>
    <scope>NUCLEOTIDE SEQUENCE [LARGE SCALE GENOMIC DNA]</scope>
    <source>
        <tissue evidence="2">Heart</tissue>
    </source>
</reference>
<evidence type="ECO:0000313" key="3">
    <source>
        <dbReference type="Proteomes" id="UP000664991"/>
    </source>
</evidence>
<dbReference type="AlphaFoldDB" id="A0A836A2U1"/>
<accession>A0A836A2U1</accession>
<protein>
    <submittedName>
        <fullName evidence="2">Uncharacterized protein</fullName>
    </submittedName>
</protein>
<organism evidence="2 3">
    <name type="scientific">Ovis aries</name>
    <name type="common">Sheep</name>
    <dbReference type="NCBI Taxonomy" id="9940"/>
    <lineage>
        <taxon>Eukaryota</taxon>
        <taxon>Metazoa</taxon>
        <taxon>Chordata</taxon>
        <taxon>Craniata</taxon>
        <taxon>Vertebrata</taxon>
        <taxon>Euteleostomi</taxon>
        <taxon>Mammalia</taxon>
        <taxon>Eutheria</taxon>
        <taxon>Laurasiatheria</taxon>
        <taxon>Artiodactyla</taxon>
        <taxon>Ruminantia</taxon>
        <taxon>Pecora</taxon>
        <taxon>Bovidae</taxon>
        <taxon>Caprinae</taxon>
        <taxon>Ovis</taxon>
    </lineage>
</organism>
<dbReference type="EMBL" id="JAEMGP010000007">
    <property type="protein sequence ID" value="KAG5206630.1"/>
    <property type="molecule type" value="Genomic_DNA"/>
</dbReference>
<name>A0A836A2U1_SHEEP</name>
<gene>
    <name evidence="2" type="ORF">JEQ12_018203</name>
</gene>
<comment type="caution">
    <text evidence="2">The sequence shown here is derived from an EMBL/GenBank/DDBJ whole genome shotgun (WGS) entry which is preliminary data.</text>
</comment>
<dbReference type="Proteomes" id="UP000664991">
    <property type="component" value="Unassembled WGS sequence"/>
</dbReference>
<feature type="compositionally biased region" description="Basic and acidic residues" evidence="1">
    <location>
        <begin position="437"/>
        <end position="457"/>
    </location>
</feature>
<feature type="region of interest" description="Disordered" evidence="1">
    <location>
        <begin position="139"/>
        <end position="171"/>
    </location>
</feature>